<dbReference type="RefSeq" id="WP_022611719.1">
    <property type="nucleotide sequence ID" value="NZ_LK391965.1"/>
</dbReference>
<organism evidence="1 2">
    <name type="scientific">Vibrio nigripulchritudo SOn1</name>
    <dbReference type="NCBI Taxonomy" id="1238450"/>
    <lineage>
        <taxon>Bacteria</taxon>
        <taxon>Pseudomonadati</taxon>
        <taxon>Pseudomonadota</taxon>
        <taxon>Gammaproteobacteria</taxon>
        <taxon>Vibrionales</taxon>
        <taxon>Vibrionaceae</taxon>
        <taxon>Vibrio</taxon>
    </lineage>
</organism>
<dbReference type="EMBL" id="CAOF01000095">
    <property type="protein sequence ID" value="CCO46661.1"/>
    <property type="molecule type" value="Genomic_DNA"/>
</dbReference>
<dbReference type="Pfam" id="PF26211">
    <property type="entry name" value="Phage_phiTE_072"/>
    <property type="match status" value="1"/>
</dbReference>
<dbReference type="InterPro" id="IPR058701">
    <property type="entry name" value="PhiTE_072-like"/>
</dbReference>
<proteinExistence type="predicted"/>
<evidence type="ECO:0008006" key="3">
    <source>
        <dbReference type="Google" id="ProtNLM"/>
    </source>
</evidence>
<accession>A0AAV2VPK7</accession>
<dbReference type="AlphaFoldDB" id="A0AAV2VPK7"/>
<comment type="caution">
    <text evidence="1">The sequence shown here is derived from an EMBL/GenBank/DDBJ whole genome shotgun (WGS) entry which is preliminary data.</text>
</comment>
<evidence type="ECO:0000313" key="2">
    <source>
        <dbReference type="Proteomes" id="UP000018211"/>
    </source>
</evidence>
<gene>
    <name evidence="1" type="ORF">VIBNISOn1_1840044</name>
</gene>
<dbReference type="Proteomes" id="UP000018211">
    <property type="component" value="Unassembled WGS sequence"/>
</dbReference>
<reference evidence="1 2" key="1">
    <citation type="journal article" date="2013" name="ISME J.">
        <title>Comparative genomics of pathogenic lineages of Vibrio nigripulchritudo identifies virulence-associated traits.</title>
        <authorList>
            <person name="Goudenege D."/>
            <person name="Labreuche Y."/>
            <person name="Krin E."/>
            <person name="Ansquer D."/>
            <person name="Mangenot S."/>
            <person name="Calteau A."/>
            <person name="Medigue C."/>
            <person name="Mazel D."/>
            <person name="Polz M.F."/>
            <person name="Le Roux F."/>
        </authorList>
    </citation>
    <scope>NUCLEOTIDE SEQUENCE [LARGE SCALE GENOMIC DNA]</scope>
    <source>
        <strain evidence="1 2">SOn1</strain>
    </source>
</reference>
<sequence length="191" mass="22144">MEVNVSTAVKLTLTNLERLDPITVYLEEFSPKEGRIVIHCWGKAWAAFWPAMGDRGIAQFFIDCDNPYLAKNLDSELKAEIHDYEALHTLLLNKVTKKLSSDDLSEDEQQYFASVKSALNRVKDSFHDDREGEFWCHENSEYLYELVGDCWWDEIPKKPNHEYEYLCRIIDVVRSGLKDYVSRANKTATVA</sequence>
<name>A0AAV2VPK7_9VIBR</name>
<protein>
    <recommendedName>
        <fullName evidence="3">Phage protein</fullName>
    </recommendedName>
</protein>
<evidence type="ECO:0000313" key="1">
    <source>
        <dbReference type="EMBL" id="CCO46661.1"/>
    </source>
</evidence>